<dbReference type="EMBL" id="LPJR01000017">
    <property type="protein sequence ID" value="KWF33808.1"/>
    <property type="molecule type" value="Genomic_DNA"/>
</dbReference>
<evidence type="ECO:0000313" key="1">
    <source>
        <dbReference type="EMBL" id="KWF33808.1"/>
    </source>
</evidence>
<protein>
    <submittedName>
        <fullName evidence="1">Uncharacterized protein</fullName>
    </submittedName>
</protein>
<dbReference type="Proteomes" id="UP000062912">
    <property type="component" value="Unassembled WGS sequence"/>
</dbReference>
<organism evidence="1 2">
    <name type="scientific">Burkholderia pseudomultivorans</name>
    <dbReference type="NCBI Taxonomy" id="1207504"/>
    <lineage>
        <taxon>Bacteria</taxon>
        <taxon>Pseudomonadati</taxon>
        <taxon>Pseudomonadota</taxon>
        <taxon>Betaproteobacteria</taxon>
        <taxon>Burkholderiales</taxon>
        <taxon>Burkholderiaceae</taxon>
        <taxon>Burkholderia</taxon>
        <taxon>Burkholderia cepacia complex</taxon>
    </lineage>
</organism>
<reference evidence="1 2" key="1">
    <citation type="submission" date="2015-11" db="EMBL/GenBank/DDBJ databases">
        <title>Expanding the genomic diversity of Burkholderia species for the development of highly accurate diagnostics.</title>
        <authorList>
            <person name="Sahl J."/>
            <person name="Keim P."/>
            <person name="Wagner D."/>
        </authorList>
    </citation>
    <scope>NUCLEOTIDE SEQUENCE [LARGE SCALE GENOMIC DNA]</scope>
    <source>
        <strain evidence="1 2">MSMB368WGS</strain>
    </source>
</reference>
<sequence length="202" mass="22844">MKVSLDRPKYSRRMWVLRAEFDALQVEATFVDKVAHVTAFPQIAALERLKTHACSACVDELLVRSGEAPDKPTSIEQAFDTSLVAADAQWPHDFVRCELHGLILPTRTSPDIEKAILSIGVVRDCHVVQLIHGALKHEPRYWFDEAFLREVLGDGIEIDGSTCRVERDEDFDQVWRAGERVCPDCQRETLKRSGLIDDETAT</sequence>
<gene>
    <name evidence="1" type="ORF">WT56_08510</name>
</gene>
<comment type="caution">
    <text evidence="1">The sequence shown here is derived from an EMBL/GenBank/DDBJ whole genome shotgun (WGS) entry which is preliminary data.</text>
</comment>
<evidence type="ECO:0000313" key="2">
    <source>
        <dbReference type="Proteomes" id="UP000062912"/>
    </source>
</evidence>
<name>A0A132EKJ5_9BURK</name>
<dbReference type="AlphaFoldDB" id="A0A132EKJ5"/>
<accession>A0A132EKJ5</accession>
<proteinExistence type="predicted"/>